<evidence type="ECO:0000313" key="2">
    <source>
        <dbReference type="EMBL" id="RWZ49655.1"/>
    </source>
</evidence>
<comment type="caution">
    <text evidence="2">The sequence shown here is derived from an EMBL/GenBank/DDBJ whole genome shotgun (WGS) entry which is preliminary data.</text>
</comment>
<gene>
    <name evidence="2" type="ORF">ELQ90_12940</name>
</gene>
<evidence type="ECO:0000313" key="3">
    <source>
        <dbReference type="Proteomes" id="UP000288547"/>
    </source>
</evidence>
<dbReference type="EMBL" id="RZNB01000005">
    <property type="protein sequence ID" value="RWZ49655.1"/>
    <property type="molecule type" value="Genomic_DNA"/>
</dbReference>
<evidence type="ECO:0000256" key="1">
    <source>
        <dbReference type="SAM" id="MobiDB-lite"/>
    </source>
</evidence>
<protein>
    <submittedName>
        <fullName evidence="2">Uncharacterized protein</fullName>
    </submittedName>
</protein>
<keyword evidence="3" id="KW-1185">Reference proteome</keyword>
<organism evidence="2 3">
    <name type="scientific">Labedella phragmitis</name>
    <dbReference type="NCBI Taxonomy" id="2498849"/>
    <lineage>
        <taxon>Bacteria</taxon>
        <taxon>Bacillati</taxon>
        <taxon>Actinomycetota</taxon>
        <taxon>Actinomycetes</taxon>
        <taxon>Micrococcales</taxon>
        <taxon>Microbacteriaceae</taxon>
        <taxon>Labedella</taxon>
    </lineage>
</organism>
<dbReference type="Proteomes" id="UP000288547">
    <property type="component" value="Unassembled WGS sequence"/>
</dbReference>
<reference evidence="2 3" key="1">
    <citation type="submission" date="2018-12" db="EMBL/GenBank/DDBJ databases">
        <authorList>
            <person name="Li F."/>
        </authorList>
    </citation>
    <scope>NUCLEOTIDE SEQUENCE [LARGE SCALE GENOMIC DNA]</scope>
    <source>
        <strain evidence="2 3">11W25H-1</strain>
    </source>
</reference>
<dbReference type="AlphaFoldDB" id="A0A3S4BGN4"/>
<proteinExistence type="predicted"/>
<feature type="compositionally biased region" description="Acidic residues" evidence="1">
    <location>
        <begin position="26"/>
        <end position="35"/>
    </location>
</feature>
<dbReference type="RefSeq" id="WP_128495702.1">
    <property type="nucleotide sequence ID" value="NZ_RZNB01000005.1"/>
</dbReference>
<dbReference type="OrthoDB" id="5121710at2"/>
<name>A0A3S4BGN4_9MICO</name>
<accession>A0A3S4BGN4</accession>
<feature type="region of interest" description="Disordered" evidence="1">
    <location>
        <begin position="1"/>
        <end position="62"/>
    </location>
</feature>
<sequence>MSDTQNPTPAGPDDSTSDDLRAAIEEAVDEHEDDGAGAMADHLRNRVEETEAEPEAPGDRED</sequence>